<reference evidence="1" key="1">
    <citation type="submission" date="2020-05" db="EMBL/GenBank/DDBJ databases">
        <title>WGS assembly of Panicum virgatum.</title>
        <authorList>
            <person name="Lovell J.T."/>
            <person name="Jenkins J."/>
            <person name="Shu S."/>
            <person name="Juenger T.E."/>
            <person name="Schmutz J."/>
        </authorList>
    </citation>
    <scope>NUCLEOTIDE SEQUENCE</scope>
    <source>
        <strain evidence="1">AP13</strain>
    </source>
</reference>
<name>A0A8T0NMR5_PANVG</name>
<accession>A0A8T0NMR5</accession>
<protein>
    <recommendedName>
        <fullName evidence="3">Replication protein A OB domain-containing protein</fullName>
    </recommendedName>
</protein>
<keyword evidence="2" id="KW-1185">Reference proteome</keyword>
<comment type="caution">
    <text evidence="1">The sequence shown here is derived from an EMBL/GenBank/DDBJ whole genome shotgun (WGS) entry which is preliminary data.</text>
</comment>
<sequence>MPFATLAGLEPRDRFATICVKVRNAMYVEIPHDVVDDFNAQVEEGEIYVISRFRITNAKNFFRAVEGRYMIEFTYHTRVAVARDPPRGFPKYVYSLTPFHQLPDLVGNCRKFLDVLGLVTEVSEIQPVEVSPNQNPTITRKLTLRNVTTKLYLSRDVEMSMTLWGQRASNFDIEELCNINDGKPVPVLFVGCLMKTFMPQQEISYLADLQRIDPYDFPTNGCLCTVTIARLIADAPW</sequence>
<proteinExistence type="predicted"/>
<evidence type="ECO:0000313" key="2">
    <source>
        <dbReference type="Proteomes" id="UP000823388"/>
    </source>
</evidence>
<dbReference type="Gene3D" id="2.40.50.140">
    <property type="entry name" value="Nucleic acid-binding proteins"/>
    <property type="match status" value="2"/>
</dbReference>
<dbReference type="EMBL" id="CM029053">
    <property type="protein sequence ID" value="KAG2550138.1"/>
    <property type="molecule type" value="Genomic_DNA"/>
</dbReference>
<gene>
    <name evidence="1" type="ORF">PVAP13_9KG237839</name>
</gene>
<dbReference type="AlphaFoldDB" id="A0A8T0NMR5"/>
<dbReference type="PANTHER" id="PTHR47165">
    <property type="entry name" value="OS03G0429900 PROTEIN"/>
    <property type="match status" value="1"/>
</dbReference>
<evidence type="ECO:0000313" key="1">
    <source>
        <dbReference type="EMBL" id="KAG2550138.1"/>
    </source>
</evidence>
<dbReference type="InterPro" id="IPR012340">
    <property type="entry name" value="NA-bd_OB-fold"/>
</dbReference>
<evidence type="ECO:0008006" key="3">
    <source>
        <dbReference type="Google" id="ProtNLM"/>
    </source>
</evidence>
<dbReference type="PANTHER" id="PTHR47165:SF3">
    <property type="entry name" value="RETROTRANSPOSON-LIKE PROTEIN"/>
    <property type="match status" value="1"/>
</dbReference>
<organism evidence="1 2">
    <name type="scientific">Panicum virgatum</name>
    <name type="common">Blackwell switchgrass</name>
    <dbReference type="NCBI Taxonomy" id="38727"/>
    <lineage>
        <taxon>Eukaryota</taxon>
        <taxon>Viridiplantae</taxon>
        <taxon>Streptophyta</taxon>
        <taxon>Embryophyta</taxon>
        <taxon>Tracheophyta</taxon>
        <taxon>Spermatophyta</taxon>
        <taxon>Magnoliopsida</taxon>
        <taxon>Liliopsida</taxon>
        <taxon>Poales</taxon>
        <taxon>Poaceae</taxon>
        <taxon>PACMAD clade</taxon>
        <taxon>Panicoideae</taxon>
        <taxon>Panicodae</taxon>
        <taxon>Paniceae</taxon>
        <taxon>Panicinae</taxon>
        <taxon>Panicum</taxon>
        <taxon>Panicum sect. Hiantes</taxon>
    </lineage>
</organism>
<dbReference type="Proteomes" id="UP000823388">
    <property type="component" value="Chromosome 9K"/>
</dbReference>
<dbReference type="SUPFAM" id="SSF50249">
    <property type="entry name" value="Nucleic acid-binding proteins"/>
    <property type="match status" value="2"/>
</dbReference>